<accession>X0T8A4</accession>
<proteinExistence type="inferred from homology"/>
<dbReference type="PROSITE" id="PS00300">
    <property type="entry name" value="SRP54"/>
    <property type="match status" value="1"/>
</dbReference>
<keyword evidence="3" id="KW-0342">GTP-binding</keyword>
<dbReference type="InterPro" id="IPR042101">
    <property type="entry name" value="SRP54_N_sf"/>
</dbReference>
<dbReference type="Gene3D" id="3.40.50.300">
    <property type="entry name" value="P-loop containing nucleotide triphosphate hydrolases"/>
    <property type="match status" value="1"/>
</dbReference>
<feature type="non-terminal residue" evidence="8">
    <location>
        <position position="1"/>
    </location>
</feature>
<evidence type="ECO:0000256" key="5">
    <source>
        <dbReference type="ARBA" id="ARBA00023170"/>
    </source>
</evidence>
<name>X0T8A4_9ZZZZ</name>
<evidence type="ECO:0000313" key="8">
    <source>
        <dbReference type="EMBL" id="GAF83541.1"/>
    </source>
</evidence>
<comment type="caution">
    <text evidence="8">The sequence shown here is derived from an EMBL/GenBank/DDBJ whole genome shotgun (WGS) entry which is preliminary data.</text>
</comment>
<dbReference type="GO" id="GO:0016020">
    <property type="term" value="C:membrane"/>
    <property type="evidence" value="ECO:0007669"/>
    <property type="project" value="TreeGrafter"/>
</dbReference>
<evidence type="ECO:0000259" key="7">
    <source>
        <dbReference type="PROSITE" id="PS00300"/>
    </source>
</evidence>
<dbReference type="GO" id="GO:0006614">
    <property type="term" value="P:SRP-dependent cotranslational protein targeting to membrane"/>
    <property type="evidence" value="ECO:0007669"/>
    <property type="project" value="InterPro"/>
</dbReference>
<dbReference type="AlphaFoldDB" id="X0T8A4"/>
<protein>
    <recommendedName>
        <fullName evidence="7">SRP54-type proteins GTP-binding domain-containing protein</fullName>
    </recommendedName>
</protein>
<evidence type="ECO:0000256" key="1">
    <source>
        <dbReference type="ARBA" id="ARBA00008531"/>
    </source>
</evidence>
<gene>
    <name evidence="8" type="ORF">S01H1_11981</name>
</gene>
<dbReference type="InterPro" id="IPR027417">
    <property type="entry name" value="P-loop_NTPase"/>
</dbReference>
<dbReference type="InterPro" id="IPR000897">
    <property type="entry name" value="SRP54_GTPase_dom"/>
</dbReference>
<dbReference type="GO" id="GO:0003924">
    <property type="term" value="F:GTPase activity"/>
    <property type="evidence" value="ECO:0007669"/>
    <property type="project" value="TreeGrafter"/>
</dbReference>
<keyword evidence="5" id="KW-0675">Receptor</keyword>
<dbReference type="PANTHER" id="PTHR43134:SF1">
    <property type="entry name" value="SIGNAL RECOGNITION PARTICLE RECEPTOR SUBUNIT ALPHA"/>
    <property type="match status" value="1"/>
</dbReference>
<keyword evidence="4" id="KW-0472">Membrane</keyword>
<dbReference type="EMBL" id="BARS01006128">
    <property type="protein sequence ID" value="GAF83541.1"/>
    <property type="molecule type" value="Genomic_DNA"/>
</dbReference>
<sequence>ADAKGGSSLSVSYITGKPIVYVGVGQGYHDLERFDAKWFAEKILGDT</sequence>
<comment type="subcellular location">
    <subcellularLocation>
        <location evidence="6">Endomembrane system</location>
        <topology evidence="6">Peripheral membrane protein</topology>
        <orientation evidence="6">Cytoplasmic side</orientation>
    </subcellularLocation>
</comment>
<dbReference type="Pfam" id="PF00448">
    <property type="entry name" value="SRP54"/>
    <property type="match status" value="1"/>
</dbReference>
<keyword evidence="2" id="KW-0547">Nucleotide-binding</keyword>
<dbReference type="GO" id="GO:0012505">
    <property type="term" value="C:endomembrane system"/>
    <property type="evidence" value="ECO:0007669"/>
    <property type="project" value="UniProtKB-SubCell"/>
</dbReference>
<evidence type="ECO:0000256" key="2">
    <source>
        <dbReference type="ARBA" id="ARBA00022741"/>
    </source>
</evidence>
<feature type="domain" description="SRP54-type proteins GTP-binding" evidence="7">
    <location>
        <begin position="18"/>
        <end position="31"/>
    </location>
</feature>
<evidence type="ECO:0000256" key="6">
    <source>
        <dbReference type="ARBA" id="ARBA00029433"/>
    </source>
</evidence>
<dbReference type="GO" id="GO:0005525">
    <property type="term" value="F:GTP binding"/>
    <property type="evidence" value="ECO:0007669"/>
    <property type="project" value="UniProtKB-KW"/>
</dbReference>
<evidence type="ECO:0000256" key="3">
    <source>
        <dbReference type="ARBA" id="ARBA00023134"/>
    </source>
</evidence>
<organism evidence="8">
    <name type="scientific">marine sediment metagenome</name>
    <dbReference type="NCBI Taxonomy" id="412755"/>
    <lineage>
        <taxon>unclassified sequences</taxon>
        <taxon>metagenomes</taxon>
        <taxon>ecological metagenomes</taxon>
    </lineage>
</organism>
<reference evidence="8" key="1">
    <citation type="journal article" date="2014" name="Front. Microbiol.">
        <title>High frequency of phylogenetically diverse reductive dehalogenase-homologous genes in deep subseafloor sedimentary metagenomes.</title>
        <authorList>
            <person name="Kawai M."/>
            <person name="Futagami T."/>
            <person name="Toyoda A."/>
            <person name="Takaki Y."/>
            <person name="Nishi S."/>
            <person name="Hori S."/>
            <person name="Arai W."/>
            <person name="Tsubouchi T."/>
            <person name="Morono Y."/>
            <person name="Uchiyama I."/>
            <person name="Ito T."/>
            <person name="Fujiyama A."/>
            <person name="Inagaki F."/>
            <person name="Takami H."/>
        </authorList>
    </citation>
    <scope>NUCLEOTIDE SEQUENCE</scope>
    <source>
        <strain evidence="8">Expedition CK06-06</strain>
    </source>
</reference>
<evidence type="ECO:0000256" key="4">
    <source>
        <dbReference type="ARBA" id="ARBA00023136"/>
    </source>
</evidence>
<dbReference type="PANTHER" id="PTHR43134">
    <property type="entry name" value="SIGNAL RECOGNITION PARTICLE RECEPTOR SUBUNIT ALPHA"/>
    <property type="match status" value="1"/>
</dbReference>
<dbReference type="Gene3D" id="1.20.120.140">
    <property type="entry name" value="Signal recognition particle SRP54, nucleotide-binding domain"/>
    <property type="match status" value="1"/>
</dbReference>
<dbReference type="GO" id="GO:0005047">
    <property type="term" value="F:signal recognition particle binding"/>
    <property type="evidence" value="ECO:0007669"/>
    <property type="project" value="TreeGrafter"/>
</dbReference>
<comment type="similarity">
    <text evidence="1">Belongs to the GTP-binding SRP family.</text>
</comment>